<evidence type="ECO:0000313" key="2">
    <source>
        <dbReference type="Proteomes" id="UP000275078"/>
    </source>
</evidence>
<dbReference type="Proteomes" id="UP000275078">
    <property type="component" value="Unassembled WGS sequence"/>
</dbReference>
<name>A0A3N4IVB4_ASCIM</name>
<dbReference type="EMBL" id="ML119653">
    <property type="protein sequence ID" value="RPA85554.1"/>
    <property type="molecule type" value="Genomic_DNA"/>
</dbReference>
<protein>
    <submittedName>
        <fullName evidence="1">Uncharacterized protein</fullName>
    </submittedName>
</protein>
<evidence type="ECO:0000313" key="1">
    <source>
        <dbReference type="EMBL" id="RPA85554.1"/>
    </source>
</evidence>
<reference evidence="1 2" key="1">
    <citation type="journal article" date="2018" name="Nat. Ecol. Evol.">
        <title>Pezizomycetes genomes reveal the molecular basis of ectomycorrhizal truffle lifestyle.</title>
        <authorList>
            <person name="Murat C."/>
            <person name="Payen T."/>
            <person name="Noel B."/>
            <person name="Kuo A."/>
            <person name="Morin E."/>
            <person name="Chen J."/>
            <person name="Kohler A."/>
            <person name="Krizsan K."/>
            <person name="Balestrini R."/>
            <person name="Da Silva C."/>
            <person name="Montanini B."/>
            <person name="Hainaut M."/>
            <person name="Levati E."/>
            <person name="Barry K.W."/>
            <person name="Belfiori B."/>
            <person name="Cichocki N."/>
            <person name="Clum A."/>
            <person name="Dockter R.B."/>
            <person name="Fauchery L."/>
            <person name="Guy J."/>
            <person name="Iotti M."/>
            <person name="Le Tacon F."/>
            <person name="Lindquist E.A."/>
            <person name="Lipzen A."/>
            <person name="Malagnac F."/>
            <person name="Mello A."/>
            <person name="Molinier V."/>
            <person name="Miyauchi S."/>
            <person name="Poulain J."/>
            <person name="Riccioni C."/>
            <person name="Rubini A."/>
            <person name="Sitrit Y."/>
            <person name="Splivallo R."/>
            <person name="Traeger S."/>
            <person name="Wang M."/>
            <person name="Zifcakova L."/>
            <person name="Wipf D."/>
            <person name="Zambonelli A."/>
            <person name="Paolocci F."/>
            <person name="Nowrousian M."/>
            <person name="Ottonello S."/>
            <person name="Baldrian P."/>
            <person name="Spatafora J.W."/>
            <person name="Henrissat B."/>
            <person name="Nagy L.G."/>
            <person name="Aury J.M."/>
            <person name="Wincker P."/>
            <person name="Grigoriev I.V."/>
            <person name="Bonfante P."/>
            <person name="Martin F.M."/>
        </authorList>
    </citation>
    <scope>NUCLEOTIDE SEQUENCE [LARGE SCALE GENOMIC DNA]</scope>
    <source>
        <strain evidence="1 2">RN42</strain>
    </source>
</reference>
<proteinExistence type="predicted"/>
<gene>
    <name evidence="1" type="ORF">BJ508DRAFT_322591</name>
</gene>
<dbReference type="AlphaFoldDB" id="A0A3N4IVB4"/>
<keyword evidence="2" id="KW-1185">Reference proteome</keyword>
<organism evidence="1 2">
    <name type="scientific">Ascobolus immersus RN42</name>
    <dbReference type="NCBI Taxonomy" id="1160509"/>
    <lineage>
        <taxon>Eukaryota</taxon>
        <taxon>Fungi</taxon>
        <taxon>Dikarya</taxon>
        <taxon>Ascomycota</taxon>
        <taxon>Pezizomycotina</taxon>
        <taxon>Pezizomycetes</taxon>
        <taxon>Pezizales</taxon>
        <taxon>Ascobolaceae</taxon>
        <taxon>Ascobolus</taxon>
    </lineage>
</organism>
<accession>A0A3N4IVB4</accession>
<sequence>MAGQDHGRSKVSTFVHRILHRSTHRLSSSPVPEPAHNVVEIRMARSKYTEDDFKQMKDFATSLGGTLDPRYADIEDVEFNVWDPRYKGRDDMMALFNFPLDDAARVDGSQDSAGRDFGETVKALQAYPGGVIYVLVHVKSDG</sequence>